<evidence type="ECO:0000313" key="1">
    <source>
        <dbReference type="EMBL" id="VAX25343.1"/>
    </source>
</evidence>
<dbReference type="EMBL" id="UOGE01000105">
    <property type="protein sequence ID" value="VAX25343.1"/>
    <property type="molecule type" value="Genomic_DNA"/>
</dbReference>
<sequence length="406" mass="43959">MGFIIEFPGEFDKAVIVSKEYDSLEKLFVKPVAVSKGEVVARALESGKVYSHDLSGIMYLVPDGKKPEELVGDNLILKNGDPQEIQSAMDGCLLVMDGVLKVADLMEIFGDVDRRTGDITSSLPVRIHGGVAEGFKVTSEKDVEIEGLVEGAWVDAGGKATLKGGVIGADKGAVVARGDIYAKFAQVCKLESKGSITMDGPAMNCELIAAGKVTLEGESSALVGGVTRAREEVTVSRLGSQGALPTEVYVGYDPDAVERMNDREARSGVLKKMCEEKIKEMNFVLDTFEDMEILDTGDILSAVFHLSDIIRSGDTANFDPEQKKALQNLSRIILSLMRIDGGLKKIETEQTEDVLGKPFARAQINVFTIAHPGVRLSILGEDITLDREYERVRFILDNGKIKSVGI</sequence>
<name>A0A3B1CKU6_9ZZZZ</name>
<evidence type="ECO:0008006" key="2">
    <source>
        <dbReference type="Google" id="ProtNLM"/>
    </source>
</evidence>
<accession>A0A3B1CKU6</accession>
<dbReference type="PANTHER" id="PTHR38032">
    <property type="entry name" value="POLYMERASE-RELATED"/>
    <property type="match status" value="1"/>
</dbReference>
<proteinExistence type="predicted"/>
<dbReference type="InterPro" id="IPR046865">
    <property type="entry name" value="FapA_b_solenoid"/>
</dbReference>
<dbReference type="AlphaFoldDB" id="A0A3B1CKU6"/>
<organism evidence="1">
    <name type="scientific">hydrothermal vent metagenome</name>
    <dbReference type="NCBI Taxonomy" id="652676"/>
    <lineage>
        <taxon>unclassified sequences</taxon>
        <taxon>metagenomes</taxon>
        <taxon>ecological metagenomes</taxon>
    </lineage>
</organism>
<protein>
    <recommendedName>
        <fullName evidence="2">DUF342 domain-containing protein</fullName>
    </recommendedName>
</protein>
<dbReference type="InterPro" id="IPR005646">
    <property type="entry name" value="FapA"/>
</dbReference>
<reference evidence="1" key="1">
    <citation type="submission" date="2018-06" db="EMBL/GenBank/DDBJ databases">
        <authorList>
            <person name="Zhirakovskaya E."/>
        </authorList>
    </citation>
    <scope>NUCLEOTIDE SEQUENCE</scope>
</reference>
<dbReference type="PANTHER" id="PTHR38032:SF1">
    <property type="entry name" value="RNA-BINDING PROTEIN KHPB N-TERMINAL DOMAIN-CONTAINING PROTEIN"/>
    <property type="match status" value="1"/>
</dbReference>
<gene>
    <name evidence="1" type="ORF">MNBD_NITROSPINAE02-680</name>
</gene>
<dbReference type="Pfam" id="PF03961">
    <property type="entry name" value="FapA"/>
    <property type="match status" value="1"/>
</dbReference>